<dbReference type="Proteomes" id="UP001231189">
    <property type="component" value="Unassembled WGS sequence"/>
</dbReference>
<accession>A0AAD8TL91</accession>
<name>A0AAD8TL91_LOLMU</name>
<dbReference type="Pfam" id="PF14223">
    <property type="entry name" value="Retrotran_gag_2"/>
    <property type="match status" value="1"/>
</dbReference>
<evidence type="ECO:0000313" key="2">
    <source>
        <dbReference type="EMBL" id="KAK1685085.1"/>
    </source>
</evidence>
<sequence length="607" mass="66284">MSSSLALQISNPVGAIVAPPSSSVPATAMTTSSPVRLNRSNFMLWRGLTLPNLSGANLHGYLDESIFPAPAQTITEGTGDAARAVPNPAYATWWLQDQKVLGLLLSSMEEEIASQLIGCKMAAAVWASVHTMFGAQTRANIRHIRRQLQSLRKGDMTAEVYMQKMKNLADIMATAGFPVSDDELVDYIITGLGSAFNSLAGPLNLSTRSIPYTEFYSSVLSFEAMQVQQAETEEWPSSANVVSRPGHQQGSGYQSAFSPPAQGGGRPAGQPSHQSGPNGGGGGGGRQNYGGNGGDQGRPNFNNNGNGNGRNGNGRRRQRPQCQICTYWGHAAADCRNRYNPDFQPRGNSQRSGNSASTSSTDVPPWFMDSGATDHLTSDLSRLNMHERYAGKDQAMLRVCRSPLGLMFPRRPPPVRSTCMACMLPARLPMRPLPRPRRPIPRLCPAAGLALHCMDPPRHPMRRSPRLRRCRLPIAARRPLQSSPRRLLLMAPTPQPRRLRLLPRPLHPLIRWSPDCVTTRGVRSNIRMVLCGIIRVVVPCSLPPCLIGMLFVPRSGVLLWQRSSLLLLTQEHGHWFLVLLAPILLAANGSSKPSIVLTVLLRSIKRV</sequence>
<evidence type="ECO:0000256" key="1">
    <source>
        <dbReference type="SAM" id="MobiDB-lite"/>
    </source>
</evidence>
<dbReference type="PANTHER" id="PTHR47481:SF31">
    <property type="entry name" value="OS01G0873500 PROTEIN"/>
    <property type="match status" value="1"/>
</dbReference>
<dbReference type="PANTHER" id="PTHR47481">
    <property type="match status" value="1"/>
</dbReference>
<evidence type="ECO:0000313" key="3">
    <source>
        <dbReference type="Proteomes" id="UP001231189"/>
    </source>
</evidence>
<dbReference type="EMBL" id="JAUUTY010000002">
    <property type="protein sequence ID" value="KAK1685085.1"/>
    <property type="molecule type" value="Genomic_DNA"/>
</dbReference>
<feature type="compositionally biased region" description="Polar residues" evidence="1">
    <location>
        <begin position="236"/>
        <end position="257"/>
    </location>
</feature>
<feature type="compositionally biased region" description="Gly residues" evidence="1">
    <location>
        <begin position="277"/>
        <end position="296"/>
    </location>
</feature>
<feature type="region of interest" description="Disordered" evidence="1">
    <location>
        <begin position="236"/>
        <end position="318"/>
    </location>
</feature>
<protein>
    <recommendedName>
        <fullName evidence="4">Retrotransposon gag domain-containing protein</fullName>
    </recommendedName>
</protein>
<evidence type="ECO:0008006" key="4">
    <source>
        <dbReference type="Google" id="ProtNLM"/>
    </source>
</evidence>
<keyword evidence="3" id="KW-1185">Reference proteome</keyword>
<dbReference type="AlphaFoldDB" id="A0AAD8TL91"/>
<feature type="compositionally biased region" description="Polar residues" evidence="1">
    <location>
        <begin position="346"/>
        <end position="362"/>
    </location>
</feature>
<organism evidence="2 3">
    <name type="scientific">Lolium multiflorum</name>
    <name type="common">Italian ryegrass</name>
    <name type="synonym">Lolium perenne subsp. multiflorum</name>
    <dbReference type="NCBI Taxonomy" id="4521"/>
    <lineage>
        <taxon>Eukaryota</taxon>
        <taxon>Viridiplantae</taxon>
        <taxon>Streptophyta</taxon>
        <taxon>Embryophyta</taxon>
        <taxon>Tracheophyta</taxon>
        <taxon>Spermatophyta</taxon>
        <taxon>Magnoliopsida</taxon>
        <taxon>Liliopsida</taxon>
        <taxon>Poales</taxon>
        <taxon>Poaceae</taxon>
        <taxon>BOP clade</taxon>
        <taxon>Pooideae</taxon>
        <taxon>Poodae</taxon>
        <taxon>Poeae</taxon>
        <taxon>Poeae Chloroplast Group 2 (Poeae type)</taxon>
        <taxon>Loliodinae</taxon>
        <taxon>Loliinae</taxon>
        <taxon>Lolium</taxon>
    </lineage>
</organism>
<gene>
    <name evidence="2" type="ORF">QYE76_045933</name>
</gene>
<reference evidence="2" key="1">
    <citation type="submission" date="2023-07" db="EMBL/GenBank/DDBJ databases">
        <title>A chromosome-level genome assembly of Lolium multiflorum.</title>
        <authorList>
            <person name="Chen Y."/>
            <person name="Copetti D."/>
            <person name="Kolliker R."/>
            <person name="Studer B."/>
        </authorList>
    </citation>
    <scope>NUCLEOTIDE SEQUENCE</scope>
    <source>
        <strain evidence="2">02402/16</strain>
        <tissue evidence="2">Leaf</tissue>
    </source>
</reference>
<feature type="region of interest" description="Disordered" evidence="1">
    <location>
        <begin position="341"/>
        <end position="366"/>
    </location>
</feature>
<proteinExistence type="predicted"/>
<comment type="caution">
    <text evidence="2">The sequence shown here is derived from an EMBL/GenBank/DDBJ whole genome shotgun (WGS) entry which is preliminary data.</text>
</comment>